<evidence type="ECO:0000313" key="1">
    <source>
        <dbReference type="EMBL" id="TMR22071.1"/>
    </source>
</evidence>
<gene>
    <name evidence="1" type="ORF">ETD86_12955</name>
</gene>
<dbReference type="Pfam" id="PF10127">
    <property type="entry name" value="RlaP"/>
    <property type="match status" value="1"/>
</dbReference>
<comment type="caution">
    <text evidence="1">The sequence shown here is derived from an EMBL/GenBank/DDBJ whole genome shotgun (WGS) entry which is preliminary data.</text>
</comment>
<dbReference type="GO" id="GO:0016740">
    <property type="term" value="F:transferase activity"/>
    <property type="evidence" value="ECO:0007669"/>
    <property type="project" value="UniProtKB-KW"/>
</dbReference>
<dbReference type="EMBL" id="VCKY01000034">
    <property type="protein sequence ID" value="TMR22071.1"/>
    <property type="molecule type" value="Genomic_DNA"/>
</dbReference>
<dbReference type="RefSeq" id="WP_138666379.1">
    <property type="nucleotide sequence ID" value="NZ_VCKY01000034.1"/>
</dbReference>
<protein>
    <submittedName>
        <fullName evidence="1">Nucleotidyltransferase</fullName>
    </submittedName>
</protein>
<dbReference type="InterPro" id="IPR018775">
    <property type="entry name" value="RlaP"/>
</dbReference>
<dbReference type="PANTHER" id="PTHR34817:SF1">
    <property type="entry name" value="NUCLEOTIDYLTRANSFERASE"/>
    <property type="match status" value="1"/>
</dbReference>
<name>A0A5S4FPE7_9ACTN</name>
<keyword evidence="1" id="KW-0808">Transferase</keyword>
<evidence type="ECO:0000313" key="2">
    <source>
        <dbReference type="Proteomes" id="UP000309128"/>
    </source>
</evidence>
<dbReference type="PANTHER" id="PTHR34817">
    <property type="entry name" value="NUCLEOTIDYLTRANSFERASE"/>
    <property type="match status" value="1"/>
</dbReference>
<proteinExistence type="predicted"/>
<dbReference type="AlphaFoldDB" id="A0A5S4FPE7"/>
<keyword evidence="2" id="KW-1185">Reference proteome</keyword>
<organism evidence="1 2">
    <name type="scientific">Nonomuraea turkmeniaca</name>
    <dbReference type="NCBI Taxonomy" id="103838"/>
    <lineage>
        <taxon>Bacteria</taxon>
        <taxon>Bacillati</taxon>
        <taxon>Actinomycetota</taxon>
        <taxon>Actinomycetes</taxon>
        <taxon>Streptosporangiales</taxon>
        <taxon>Streptosporangiaceae</taxon>
        <taxon>Nonomuraea</taxon>
    </lineage>
</organism>
<sequence length="227" mass="25136">MSEILLAGVVGSTAYGLAHAGSDIDRLGVFAAPTIDLTGLDRPDESVVTTKPDCTLHEAAKATRLLMSCNPTVTELLWLPSHLYEVRTSLGEELIGIRQKLLSAPRVRNAYYGYAGGQLRRLADRSDDDVPQARRARVAKLARHMSRLLEQGRDLYKTGRLDVVLHDPERHTAFGEQVADGRLDLAKKLLADAGDAFASIRSPLPDQPCREAAEQWLRRVRIAFWKV</sequence>
<reference evidence="1 2" key="1">
    <citation type="submission" date="2019-05" db="EMBL/GenBank/DDBJ databases">
        <title>Draft genome sequence of Nonomuraea turkmeniaca DSM 43926.</title>
        <authorList>
            <person name="Saricaoglu S."/>
            <person name="Isik K."/>
        </authorList>
    </citation>
    <scope>NUCLEOTIDE SEQUENCE [LARGE SCALE GENOMIC DNA]</scope>
    <source>
        <strain evidence="1 2">DSM 43926</strain>
    </source>
</reference>
<dbReference type="Proteomes" id="UP000309128">
    <property type="component" value="Unassembled WGS sequence"/>
</dbReference>
<dbReference type="OrthoDB" id="243791at2"/>
<accession>A0A5S4FPE7</accession>